<feature type="compositionally biased region" description="Acidic residues" evidence="1">
    <location>
        <begin position="118"/>
        <end position="128"/>
    </location>
</feature>
<sequence>MNIFNARCCLLTLFFFLFEKKFCKRDAALNYVFSHESEERKGSAGTFALSNEPIYYAPSGGMASCATINRQLSEDEEDSDEADSEDRDDGGSFPGRSSPYEEGKKSDLVNDTPKDNLDGDLDEDTAEDGEAKRKMSKKEEEEEDKKIDNLVNAEMIKHEADNNSDEELDAEPDKEGHGSAQRSAQGRRPRMRCSNKLNYIEVTANEQGGNDLFSENDEESGPDFVEIPHKAKEDINGMPTKHNEREEAHDRIDRAEKETNTKDLKFVEGNVFMQEGEKHSEVLTDSIKEQERRRSSSSSSNGHIQNNFVDLKIIPDKLPLHFTNSSGTLYHKNMEKDVHKHLPWSILPPDSPSNRGSLADVNSSAYNVSPFSFISIHTHNALHLMPMNFQVQNSIMRISDEAFDKLQLKNSVHVYDKNELVDYKYENFEVKEGEEYNDGNELNEEKDVGERGSDGEADENTDSNSDQNNNSEGRGFFDGTLVTYTIVILIGVIILLLSFVIYYYDLINKVKRRMSAKRKNNKSMTIANDNSAGMYMDNAYKESPHV</sequence>
<dbReference type="VEuPathDB" id="PlasmoDB:PKNH_1022200"/>
<reference evidence="4 5" key="1">
    <citation type="submission" date="2017-05" db="EMBL/GenBank/DDBJ databases">
        <title>PacBio assembly of a Plasmodium knowlesi genome sequence with Hi-C correction and manual annotation of the SICAvar gene family.</title>
        <authorList>
            <person name="Lapp S.A."/>
            <person name="Geraldo J.A."/>
            <person name="Chien J.-T."/>
            <person name="Ay F."/>
            <person name="Pakala S.B."/>
            <person name="Batugedara G."/>
            <person name="Humphrey J.C."/>
            <person name="Debarry J.D."/>
            <person name="Le Roch K.G."/>
            <person name="Galinski M.R."/>
            <person name="Kissinger J.C."/>
        </authorList>
    </citation>
    <scope>NUCLEOTIDE SEQUENCE [LARGE SCALE GENOMIC DNA]</scope>
    <source>
        <strain evidence="5">Malayan Strain Pk1 (A+)</strain>
    </source>
</reference>
<evidence type="ECO:0000313" key="5">
    <source>
        <dbReference type="Proteomes" id="UP000195012"/>
    </source>
</evidence>
<feature type="region of interest" description="Disordered" evidence="1">
    <location>
        <begin position="72"/>
        <end position="193"/>
    </location>
</feature>
<evidence type="ECO:0000256" key="3">
    <source>
        <dbReference type="SAM" id="SignalP"/>
    </source>
</evidence>
<gene>
    <name evidence="4" type="ORF">PKNOH_S07460300</name>
</gene>
<dbReference type="VEuPathDB" id="PlasmoDB:PKA1H_100027300"/>
<dbReference type="AlphaFoldDB" id="A0A1Y3DQ81"/>
<feature type="compositionally biased region" description="Basic and acidic residues" evidence="1">
    <location>
        <begin position="443"/>
        <end position="454"/>
    </location>
</feature>
<feature type="compositionally biased region" description="Basic and acidic residues" evidence="1">
    <location>
        <begin position="99"/>
        <end position="117"/>
    </location>
</feature>
<feature type="transmembrane region" description="Helical" evidence="2">
    <location>
        <begin position="481"/>
        <end position="504"/>
    </location>
</feature>
<accession>A0A1Y3DQ81</accession>
<dbReference type="eggNOG" id="ENOG502QY1W">
    <property type="taxonomic scope" value="Eukaryota"/>
</dbReference>
<feature type="region of interest" description="Disordered" evidence="1">
    <location>
        <begin position="434"/>
        <end position="472"/>
    </location>
</feature>
<keyword evidence="2" id="KW-1133">Transmembrane helix</keyword>
<dbReference type="EMBL" id="NETL01000021">
    <property type="protein sequence ID" value="OTN66961.1"/>
    <property type="molecule type" value="Genomic_DNA"/>
</dbReference>
<evidence type="ECO:0000313" key="4">
    <source>
        <dbReference type="EMBL" id="OTN66961.1"/>
    </source>
</evidence>
<evidence type="ECO:0000256" key="1">
    <source>
        <dbReference type="SAM" id="MobiDB-lite"/>
    </source>
</evidence>
<evidence type="ECO:0000256" key="2">
    <source>
        <dbReference type="SAM" id="Phobius"/>
    </source>
</evidence>
<feature type="chain" id="PRO_5011010535" evidence="3">
    <location>
        <begin position="24"/>
        <end position="546"/>
    </location>
</feature>
<feature type="compositionally biased region" description="Low complexity" evidence="1">
    <location>
        <begin position="462"/>
        <end position="471"/>
    </location>
</feature>
<organism evidence="4 5">
    <name type="scientific">Plasmodium knowlesi</name>
    <dbReference type="NCBI Taxonomy" id="5850"/>
    <lineage>
        <taxon>Eukaryota</taxon>
        <taxon>Sar</taxon>
        <taxon>Alveolata</taxon>
        <taxon>Apicomplexa</taxon>
        <taxon>Aconoidasida</taxon>
        <taxon>Haemosporida</taxon>
        <taxon>Plasmodiidae</taxon>
        <taxon>Plasmodium</taxon>
        <taxon>Plasmodium (Plasmodium)</taxon>
    </lineage>
</organism>
<name>A0A1Y3DQ81_PLAKN</name>
<feature type="compositionally biased region" description="Basic and acidic residues" evidence="1">
    <location>
        <begin position="129"/>
        <end position="148"/>
    </location>
</feature>
<dbReference type="OrthoDB" id="387446at2759"/>
<keyword evidence="3" id="KW-0732">Signal</keyword>
<feature type="compositionally biased region" description="Basic and acidic residues" evidence="1">
    <location>
        <begin position="277"/>
        <end position="294"/>
    </location>
</feature>
<feature type="signal peptide" evidence="3">
    <location>
        <begin position="1"/>
        <end position="23"/>
    </location>
</feature>
<keyword evidence="2" id="KW-0812">Transmembrane</keyword>
<feature type="region of interest" description="Disordered" evidence="1">
    <location>
        <begin position="277"/>
        <end position="304"/>
    </location>
</feature>
<comment type="caution">
    <text evidence="4">The sequence shown here is derived from an EMBL/GenBank/DDBJ whole genome shotgun (WGS) entry which is preliminary data.</text>
</comment>
<proteinExistence type="predicted"/>
<dbReference type="Proteomes" id="UP000195012">
    <property type="component" value="Unassembled WGS sequence"/>
</dbReference>
<dbReference type="VEuPathDB" id="PlasmoDB:PKNOH_S07460300"/>
<keyword evidence="2" id="KW-0472">Membrane</keyword>
<protein>
    <submittedName>
        <fullName evidence="4">Uncharacterized protein</fullName>
    </submittedName>
</protein>
<feature type="compositionally biased region" description="Acidic residues" evidence="1">
    <location>
        <begin position="74"/>
        <end position="88"/>
    </location>
</feature>
<dbReference type="OMA" id="NIFNARC"/>